<comment type="caution">
    <text evidence="9">Lacks conserved residue(s) required for the propagation of feature annotation.</text>
</comment>
<evidence type="ECO:0000313" key="12">
    <source>
        <dbReference type="Proteomes" id="UP000510682"/>
    </source>
</evidence>
<dbReference type="Pfam" id="PF00294">
    <property type="entry name" value="PfkB"/>
    <property type="match status" value="1"/>
</dbReference>
<reference evidence="12" key="3">
    <citation type="submission" date="2023-07" db="EMBL/GenBank/DDBJ databases">
        <title>Description of Mycobacterium gordonae subsp. intergordonae subsp.nov. and Mycobacterium gordonae subsp. gordonae subsp. nov.</title>
        <authorList>
            <person name="Huang H."/>
        </authorList>
    </citation>
    <scope>NUCLEOTIDE SEQUENCE [LARGE SCALE GENOMIC DNA]</scope>
    <source>
        <strain evidence="12">24</strain>
    </source>
</reference>
<keyword evidence="6 9" id="KW-0460">Magnesium</keyword>
<feature type="binding site" evidence="9">
    <location>
        <begin position="229"/>
        <end position="230"/>
    </location>
    <ligand>
        <name>ATP</name>
        <dbReference type="ChEBI" id="CHEBI:30616"/>
    </ligand>
</feature>
<reference evidence="11 12" key="2">
    <citation type="submission" date="2020-07" db="EMBL/GenBank/DDBJ databases">
        <authorList>
            <person name="Yu X."/>
        </authorList>
    </citation>
    <scope>NUCLEOTIDE SEQUENCE [LARGE SCALE GENOMIC DNA]</scope>
    <source>
        <strain evidence="12">24</strain>
    </source>
</reference>
<dbReference type="SUPFAM" id="SSF53613">
    <property type="entry name" value="Ribokinase-like"/>
    <property type="match status" value="1"/>
</dbReference>
<keyword evidence="2 9" id="KW-0479">Metal-binding</keyword>
<organism evidence="11 12">
    <name type="scientific">Mycobacterium vicinigordonae</name>
    <dbReference type="NCBI Taxonomy" id="1719132"/>
    <lineage>
        <taxon>Bacteria</taxon>
        <taxon>Bacillati</taxon>
        <taxon>Actinomycetota</taxon>
        <taxon>Actinomycetes</taxon>
        <taxon>Mycobacteriales</taxon>
        <taxon>Mycobacteriaceae</taxon>
        <taxon>Mycobacterium</taxon>
    </lineage>
</organism>
<dbReference type="AlphaFoldDB" id="A0A7D6IPM7"/>
<feature type="binding site" evidence="9">
    <location>
        <begin position="198"/>
        <end position="203"/>
    </location>
    <ligand>
        <name>ATP</name>
        <dbReference type="ChEBI" id="CHEBI:30616"/>
    </ligand>
</feature>
<comment type="similarity">
    <text evidence="9">Belongs to the carbohydrate kinase PfkB family. Ribokinase subfamily.</text>
</comment>
<dbReference type="PRINTS" id="PR00990">
    <property type="entry name" value="RIBOKINASE"/>
</dbReference>
<dbReference type="HAMAP" id="MF_01987">
    <property type="entry name" value="Ribokinase"/>
    <property type="match status" value="1"/>
</dbReference>
<comment type="pathway">
    <text evidence="9">Carbohydrate metabolism; D-ribose degradation; D-ribose 5-phosphate from beta-D-ribopyranose: step 2/2.</text>
</comment>
<dbReference type="PANTHER" id="PTHR10584">
    <property type="entry name" value="SUGAR KINASE"/>
    <property type="match status" value="1"/>
</dbReference>
<evidence type="ECO:0000256" key="9">
    <source>
        <dbReference type="HAMAP-Rule" id="MF_01987"/>
    </source>
</evidence>
<dbReference type="InterPro" id="IPR011877">
    <property type="entry name" value="Ribokinase"/>
</dbReference>
<dbReference type="GO" id="GO:0046872">
    <property type="term" value="F:metal ion binding"/>
    <property type="evidence" value="ECO:0007669"/>
    <property type="project" value="UniProtKB-KW"/>
</dbReference>
<evidence type="ECO:0000256" key="2">
    <source>
        <dbReference type="ARBA" id="ARBA00022723"/>
    </source>
</evidence>
<keyword evidence="9" id="KW-0963">Cytoplasm</keyword>
<feature type="binding site" evidence="9">
    <location>
        <position position="135"/>
    </location>
    <ligand>
        <name>substrate</name>
    </ligand>
</feature>
<dbReference type="GO" id="GO:0004747">
    <property type="term" value="F:ribokinase activity"/>
    <property type="evidence" value="ECO:0007669"/>
    <property type="project" value="UniProtKB-UniRule"/>
</dbReference>
<feature type="domain" description="Carbohydrate kinase PfkB" evidence="10">
    <location>
        <begin position="3"/>
        <end position="276"/>
    </location>
</feature>
<feature type="binding site" evidence="9">
    <location>
        <begin position="40"/>
        <end position="44"/>
    </location>
    <ligand>
        <name>substrate</name>
    </ligand>
</feature>
<feature type="binding site" evidence="9">
    <location>
        <position position="226"/>
    </location>
    <ligand>
        <name>K(+)</name>
        <dbReference type="ChEBI" id="CHEBI:29103"/>
    </ligand>
</feature>
<comment type="function">
    <text evidence="9">Catalyzes the phosphorylation of ribose at O-5 in a reaction requiring ATP and magnesium. The resulting D-ribose-5-phosphate can then be used either for sythesis of nucleotides, histidine, and tryptophan, or as a component of the pentose phosphate pathway.</text>
</comment>
<evidence type="ECO:0000256" key="3">
    <source>
        <dbReference type="ARBA" id="ARBA00022741"/>
    </source>
</evidence>
<feature type="binding site" evidence="9">
    <location>
        <position position="181"/>
    </location>
    <ligand>
        <name>ATP</name>
        <dbReference type="ChEBI" id="CHEBI:30616"/>
    </ligand>
</feature>
<comment type="catalytic activity">
    <reaction evidence="9">
        <text>D-ribose + ATP = D-ribose 5-phosphate + ADP + H(+)</text>
        <dbReference type="Rhea" id="RHEA:13697"/>
        <dbReference type="ChEBI" id="CHEBI:15378"/>
        <dbReference type="ChEBI" id="CHEBI:30616"/>
        <dbReference type="ChEBI" id="CHEBI:47013"/>
        <dbReference type="ChEBI" id="CHEBI:78346"/>
        <dbReference type="ChEBI" id="CHEBI:456216"/>
        <dbReference type="EC" id="2.7.1.15"/>
    </reaction>
</comment>
<dbReference type="InterPro" id="IPR011611">
    <property type="entry name" value="PfkB_dom"/>
</dbReference>
<keyword evidence="1 9" id="KW-0808">Transferase</keyword>
<gene>
    <name evidence="9" type="primary">rbsK</name>
    <name evidence="11" type="ORF">H0P51_19010</name>
</gene>
<evidence type="ECO:0000259" key="10">
    <source>
        <dbReference type="Pfam" id="PF00294"/>
    </source>
</evidence>
<evidence type="ECO:0000256" key="5">
    <source>
        <dbReference type="ARBA" id="ARBA00022840"/>
    </source>
</evidence>
<feature type="binding site" evidence="9">
    <location>
        <position position="264"/>
    </location>
    <ligand>
        <name>K(+)</name>
        <dbReference type="ChEBI" id="CHEBI:29103"/>
    </ligand>
</feature>
<comment type="cofactor">
    <cofactor evidence="9">
        <name>Mg(2+)</name>
        <dbReference type="ChEBI" id="CHEBI:18420"/>
    </cofactor>
    <text evidence="9">Requires a divalent cation, most likely magnesium in vivo, as an electrophilic catalyst to aid phosphoryl group transfer. It is the chelate of the metal and the nucleotide that is the actual substrate.</text>
</comment>
<evidence type="ECO:0000313" key="11">
    <source>
        <dbReference type="EMBL" id="QLL05879.1"/>
    </source>
</evidence>
<dbReference type="GO" id="GO:0019303">
    <property type="term" value="P:D-ribose catabolic process"/>
    <property type="evidence" value="ECO:0007669"/>
    <property type="project" value="UniProtKB-UniRule"/>
</dbReference>
<feature type="binding site" evidence="9">
    <location>
        <position position="269"/>
    </location>
    <ligand>
        <name>K(+)</name>
        <dbReference type="ChEBI" id="CHEBI:29103"/>
    </ligand>
</feature>
<feature type="active site" description="Proton acceptor" evidence="9">
    <location>
        <position position="230"/>
    </location>
</feature>
<evidence type="ECO:0000256" key="7">
    <source>
        <dbReference type="ARBA" id="ARBA00022958"/>
    </source>
</evidence>
<keyword evidence="4 9" id="KW-0418">Kinase</keyword>
<keyword evidence="7 9" id="KW-0630">Potassium</keyword>
<dbReference type="PANTHER" id="PTHR10584:SF166">
    <property type="entry name" value="RIBOKINASE"/>
    <property type="match status" value="1"/>
</dbReference>
<evidence type="ECO:0000256" key="8">
    <source>
        <dbReference type="ARBA" id="ARBA00023277"/>
    </source>
</evidence>
<dbReference type="Proteomes" id="UP000510682">
    <property type="component" value="Chromosome"/>
</dbReference>
<name>A0A7D6IPM7_9MYCO</name>
<evidence type="ECO:0000256" key="4">
    <source>
        <dbReference type="ARBA" id="ARBA00022777"/>
    </source>
</evidence>
<comment type="activity regulation">
    <text evidence="9">Activated by a monovalent cation that binds near, but not in, the active site. The most likely occupant of the site in vivo is potassium. Ion binding induces a conformational change that may alter substrate affinity.</text>
</comment>
<keyword evidence="8 9" id="KW-0119">Carbohydrate metabolism</keyword>
<dbReference type="Gene3D" id="3.40.1190.20">
    <property type="match status" value="1"/>
</dbReference>
<dbReference type="InterPro" id="IPR029056">
    <property type="entry name" value="Ribokinase-like"/>
</dbReference>
<dbReference type="InterPro" id="IPR002139">
    <property type="entry name" value="Ribo/fructo_kinase"/>
</dbReference>
<sequence>MAKRVSVVGSVNLDLMLRVASLPYPGQTVLASTSSYSPGGKGANQAVAAARAGARVQFVGAVGDDAAADRLRAHLSANAVGLDHLTRVPGPSGSAVVVVDAGAENLIVVVPGANTHVSVGHAGAYDCDVLLTQLEIPVPTAVAAAREARSAGAIVMVNAAPSSKHSAVAELAAVTDVVIANEAEAAEWIWPTEHFVTTLGKRGARYTGIDGDFVVTAPSVAAVDSAGAGDVFSGVLAANWPPEPGTPVERLQALRHACAAGALATLVHGAGNCAPDAEAIKAALSP</sequence>
<dbReference type="KEGG" id="mgor:H0P51_19010"/>
<proteinExistence type="inferred from homology"/>
<comment type="subunit">
    <text evidence="9">Homodimer.</text>
</comment>
<accession>A0A7D6IPM7</accession>
<feature type="binding site" evidence="9">
    <location>
        <position position="230"/>
    </location>
    <ligand>
        <name>substrate</name>
    </ligand>
</feature>
<feature type="binding site" evidence="9">
    <location>
        <begin position="12"/>
        <end position="14"/>
    </location>
    <ligand>
        <name>substrate</name>
    </ligand>
</feature>
<reference evidence="12" key="1">
    <citation type="submission" date="2020-07" db="EMBL/GenBank/DDBJ databases">
        <title>Description of Mycobacterium gordonae subsp. intergordonae subsp.nov. and Mycobacterium gordonae subsp. gordonae subsp. nov.</title>
        <authorList>
            <person name="Yu X."/>
        </authorList>
    </citation>
    <scope>NUCLEOTIDE SEQUENCE [LARGE SCALE GENOMIC DNA]</scope>
    <source>
        <strain evidence="12">24</strain>
    </source>
</reference>
<protein>
    <recommendedName>
        <fullName evidence="9">Ribokinase</fullName>
        <shortName evidence="9">RK</shortName>
        <ecNumber evidence="9">2.7.1.15</ecNumber>
    </recommendedName>
</protein>
<dbReference type="GO" id="GO:0005524">
    <property type="term" value="F:ATP binding"/>
    <property type="evidence" value="ECO:0007669"/>
    <property type="project" value="UniProtKB-UniRule"/>
</dbReference>
<feature type="binding site" evidence="9">
    <location>
        <position position="224"/>
    </location>
    <ligand>
        <name>K(+)</name>
        <dbReference type="ChEBI" id="CHEBI:29103"/>
    </ligand>
</feature>
<evidence type="ECO:0000256" key="6">
    <source>
        <dbReference type="ARBA" id="ARBA00022842"/>
    </source>
</evidence>
<evidence type="ECO:0000256" key="1">
    <source>
        <dbReference type="ARBA" id="ARBA00022679"/>
    </source>
</evidence>
<keyword evidence="12" id="KW-1185">Reference proteome</keyword>
<keyword evidence="3 9" id="KW-0547">Nucleotide-binding</keyword>
<dbReference type="RefSeq" id="WP_180914458.1">
    <property type="nucleotide sequence ID" value="NZ_CP059165.1"/>
</dbReference>
<comment type="subcellular location">
    <subcellularLocation>
        <location evidence="9">Cytoplasm</location>
    </subcellularLocation>
</comment>
<keyword evidence="5 9" id="KW-0067">ATP-binding</keyword>
<dbReference type="EC" id="2.7.1.15" evidence="9"/>
<dbReference type="UniPathway" id="UPA00916">
    <property type="reaction ID" value="UER00889"/>
</dbReference>
<dbReference type="EMBL" id="CP059165">
    <property type="protein sequence ID" value="QLL05879.1"/>
    <property type="molecule type" value="Genomic_DNA"/>
</dbReference>
<dbReference type="GO" id="GO:0005829">
    <property type="term" value="C:cytosol"/>
    <property type="evidence" value="ECO:0007669"/>
    <property type="project" value="TreeGrafter"/>
</dbReference>
<feature type="binding site" evidence="9">
    <location>
        <position position="267"/>
    </location>
    <ligand>
        <name>K(+)</name>
        <dbReference type="ChEBI" id="CHEBI:29103"/>
    </ligand>
</feature>